<dbReference type="Pfam" id="PF02254">
    <property type="entry name" value="TrkA_N"/>
    <property type="match status" value="2"/>
</dbReference>
<protein>
    <submittedName>
        <fullName evidence="5">TrkA family potassium uptake protein</fullName>
    </submittedName>
</protein>
<keyword evidence="2" id="KW-0472">Membrane</keyword>
<evidence type="ECO:0000313" key="6">
    <source>
        <dbReference type="Proteomes" id="UP000820669"/>
    </source>
</evidence>
<evidence type="ECO:0000256" key="1">
    <source>
        <dbReference type="SAM" id="MobiDB-lite"/>
    </source>
</evidence>
<accession>A0ABX1SIV6</accession>
<feature type="transmembrane region" description="Helical" evidence="2">
    <location>
        <begin position="291"/>
        <end position="316"/>
    </location>
</feature>
<dbReference type="PROSITE" id="PS51202">
    <property type="entry name" value="RCK_C"/>
    <property type="match status" value="1"/>
</dbReference>
<dbReference type="PANTHER" id="PTHR43833:SF11">
    <property type="entry name" value="VOLTAGE-GATED POTASSIUM CHANNEL KCH"/>
    <property type="match status" value="1"/>
</dbReference>
<evidence type="ECO:0000259" key="3">
    <source>
        <dbReference type="PROSITE" id="PS51201"/>
    </source>
</evidence>
<reference evidence="5 6" key="1">
    <citation type="submission" date="2020-04" db="EMBL/GenBank/DDBJ databases">
        <authorList>
            <person name="Klaysubun C."/>
            <person name="Duangmal K."/>
            <person name="Lipun K."/>
        </authorList>
    </citation>
    <scope>NUCLEOTIDE SEQUENCE [LARGE SCALE GENOMIC DNA]</scope>
    <source>
        <strain evidence="5 6">K10HN5</strain>
    </source>
</reference>
<dbReference type="RefSeq" id="WP_169384985.1">
    <property type="nucleotide sequence ID" value="NZ_JAAXLA010000088.1"/>
</dbReference>
<dbReference type="PROSITE" id="PS51201">
    <property type="entry name" value="RCK_N"/>
    <property type="match status" value="2"/>
</dbReference>
<feature type="domain" description="RCK C-terminal" evidence="4">
    <location>
        <begin position="470"/>
        <end position="554"/>
    </location>
</feature>
<evidence type="ECO:0000256" key="2">
    <source>
        <dbReference type="SAM" id="Phobius"/>
    </source>
</evidence>
<sequence>MVAPQEAPAKAATFIICGDSPLALRLAEELVSQTGDHVTVVLPSRERNYGPRIALLPKVRVIEAPELDDAALRAAGVQEAEALALVDQHDVRNIHTALRAQELNPELRLVIRFFNMSLGHRIRTLFPSCVVLSDSATAAPSFVAGALGELAPTYVRLPGRTLFVTHRPDIGASRLVCGLADTSVPGVPHLLPVDDDRADLVLAVAVGERRDPETPSRRSRRRGRAWWSRITAVLDRKLTVAACALFALLLLGTVLFATVGGFSWSDAVYLTVLDAAGAAQPDPGLSTVDKLIQTMVTLVGISMIPVVTAAVIDAVVGARLAHALGRPRTMSDHVVVAGLGNVGSRILLQLHDLGVPVVGVENDEEARGVSLARRAGIPVVIGDASREETLQAAHVGTCRALLPVTNNDVTNLEAALNGRAMREDLRIVLRLFDHDLAERVQRNFGITLSRSVSYLAAPAFVAAMLRQQVLGTIPVGRRVLLIAEVPVRTGSDLVGAGTGSVHQPGRARVIAVHRHATGSLELPPAPDRALTDGDRLIVLATRAGLRRIRDLSAGPPTGSTAVGHDRAPLSSAGG</sequence>
<gene>
    <name evidence="5" type="ORF">HF526_30150</name>
</gene>
<proteinExistence type="predicted"/>
<organism evidence="5 6">
    <name type="scientific">Pseudonocardia acidicola</name>
    <dbReference type="NCBI Taxonomy" id="2724939"/>
    <lineage>
        <taxon>Bacteria</taxon>
        <taxon>Bacillati</taxon>
        <taxon>Actinomycetota</taxon>
        <taxon>Actinomycetes</taxon>
        <taxon>Pseudonocardiales</taxon>
        <taxon>Pseudonocardiaceae</taxon>
        <taxon>Pseudonocardia</taxon>
    </lineage>
</organism>
<comment type="caution">
    <text evidence="5">The sequence shown here is derived from an EMBL/GenBank/DDBJ whole genome shotgun (WGS) entry which is preliminary data.</text>
</comment>
<dbReference type="Gene3D" id="3.30.70.1450">
    <property type="entry name" value="Regulator of K+ conductance, C-terminal domain"/>
    <property type="match status" value="1"/>
</dbReference>
<evidence type="ECO:0000259" key="4">
    <source>
        <dbReference type="PROSITE" id="PS51202"/>
    </source>
</evidence>
<dbReference type="Pfam" id="PF02080">
    <property type="entry name" value="TrkA_C"/>
    <property type="match status" value="1"/>
</dbReference>
<dbReference type="Gene3D" id="3.40.50.720">
    <property type="entry name" value="NAD(P)-binding Rossmann-like Domain"/>
    <property type="match status" value="2"/>
</dbReference>
<dbReference type="InterPro" id="IPR050721">
    <property type="entry name" value="Trk_Ktr_HKT_K-transport"/>
</dbReference>
<feature type="domain" description="RCK N-terminal" evidence="3">
    <location>
        <begin position="331"/>
        <end position="452"/>
    </location>
</feature>
<dbReference type="InterPro" id="IPR006037">
    <property type="entry name" value="RCK_C"/>
</dbReference>
<dbReference type="InterPro" id="IPR036291">
    <property type="entry name" value="NAD(P)-bd_dom_sf"/>
</dbReference>
<name>A0ABX1SIV6_9PSEU</name>
<keyword evidence="2" id="KW-0812">Transmembrane</keyword>
<dbReference type="SUPFAM" id="SSF51735">
    <property type="entry name" value="NAD(P)-binding Rossmann-fold domains"/>
    <property type="match status" value="2"/>
</dbReference>
<keyword evidence="2" id="KW-1133">Transmembrane helix</keyword>
<evidence type="ECO:0000313" key="5">
    <source>
        <dbReference type="EMBL" id="NMI01527.1"/>
    </source>
</evidence>
<dbReference type="EMBL" id="JAAXLA010000088">
    <property type="protein sequence ID" value="NMI01527.1"/>
    <property type="molecule type" value="Genomic_DNA"/>
</dbReference>
<dbReference type="InterPro" id="IPR003148">
    <property type="entry name" value="RCK_N"/>
</dbReference>
<dbReference type="SUPFAM" id="SSF116726">
    <property type="entry name" value="TrkA C-terminal domain-like"/>
    <property type="match status" value="1"/>
</dbReference>
<dbReference type="PANTHER" id="PTHR43833">
    <property type="entry name" value="POTASSIUM CHANNEL PROTEIN 2-RELATED-RELATED"/>
    <property type="match status" value="1"/>
</dbReference>
<keyword evidence="6" id="KW-1185">Reference proteome</keyword>
<feature type="transmembrane region" description="Helical" evidence="2">
    <location>
        <begin position="238"/>
        <end position="264"/>
    </location>
</feature>
<dbReference type="Proteomes" id="UP000820669">
    <property type="component" value="Unassembled WGS sequence"/>
</dbReference>
<feature type="region of interest" description="Disordered" evidence="1">
    <location>
        <begin position="550"/>
        <end position="574"/>
    </location>
</feature>
<feature type="domain" description="RCK N-terminal" evidence="3">
    <location>
        <begin position="11"/>
        <end position="132"/>
    </location>
</feature>
<dbReference type="InterPro" id="IPR036721">
    <property type="entry name" value="RCK_C_sf"/>
</dbReference>